<gene>
    <name evidence="1" type="ORF">AW10_01944</name>
</gene>
<name>A0A011PSZ7_9PROT</name>
<dbReference type="AlphaFoldDB" id="A0A011PSZ7"/>
<evidence type="ECO:0000313" key="2">
    <source>
        <dbReference type="Proteomes" id="UP000021816"/>
    </source>
</evidence>
<sequence length="78" mass="8862">MPPIGDVEHCAWPVCYSACQMAIANLLLWRLGPCSAVLWADSQPTFTEAAARHYRSDELRRLPFDLRDAVRFYPAARP</sequence>
<accession>A0A011PSZ7</accession>
<proteinExistence type="predicted"/>
<reference evidence="1 2" key="1">
    <citation type="submission" date="2014-02" db="EMBL/GenBank/DDBJ databases">
        <title>Expanding our view of genomic diversity in Candidatus Accumulibacter clades.</title>
        <authorList>
            <person name="Skennerton C.T."/>
            <person name="Barr J.J."/>
            <person name="Slater F.R."/>
            <person name="Bond P.L."/>
            <person name="Tyson G.W."/>
        </authorList>
    </citation>
    <scope>NUCLEOTIDE SEQUENCE [LARGE SCALE GENOMIC DNA]</scope>
    <source>
        <strain evidence="2">BA-92</strain>
    </source>
</reference>
<dbReference type="Proteomes" id="UP000021816">
    <property type="component" value="Unassembled WGS sequence"/>
</dbReference>
<protein>
    <submittedName>
        <fullName evidence="1">Uncharacterized protein</fullName>
    </submittedName>
</protein>
<dbReference type="EMBL" id="JEMX01000039">
    <property type="protein sequence ID" value="EXI80167.1"/>
    <property type="molecule type" value="Genomic_DNA"/>
</dbReference>
<evidence type="ECO:0000313" key="1">
    <source>
        <dbReference type="EMBL" id="EXI80167.1"/>
    </source>
</evidence>
<organism evidence="1 2">
    <name type="scientific">Candidatus Accumulibacter appositus</name>
    <dbReference type="NCBI Taxonomy" id="1454003"/>
    <lineage>
        <taxon>Bacteria</taxon>
        <taxon>Pseudomonadati</taxon>
        <taxon>Pseudomonadota</taxon>
        <taxon>Betaproteobacteria</taxon>
        <taxon>Candidatus Accumulibacter</taxon>
    </lineage>
</organism>
<comment type="caution">
    <text evidence="1">The sequence shown here is derived from an EMBL/GenBank/DDBJ whole genome shotgun (WGS) entry which is preliminary data.</text>
</comment>